<evidence type="ECO:0000256" key="5">
    <source>
        <dbReference type="ARBA" id="ARBA00022777"/>
    </source>
</evidence>
<dbReference type="InterPro" id="IPR036890">
    <property type="entry name" value="HATPase_C_sf"/>
</dbReference>
<feature type="domain" description="Histidine kinase" evidence="7">
    <location>
        <begin position="257"/>
        <end position="475"/>
    </location>
</feature>
<comment type="catalytic activity">
    <reaction evidence="1">
        <text>ATP + protein L-histidine = ADP + protein N-phospho-L-histidine.</text>
        <dbReference type="EC" id="2.7.13.3"/>
    </reaction>
</comment>
<keyword evidence="3" id="KW-0597">Phosphoprotein</keyword>
<dbReference type="InterPro" id="IPR003594">
    <property type="entry name" value="HATPase_dom"/>
</dbReference>
<evidence type="ECO:0000256" key="2">
    <source>
        <dbReference type="ARBA" id="ARBA00012438"/>
    </source>
</evidence>
<accession>A0A3E4N842</accession>
<evidence type="ECO:0000256" key="4">
    <source>
        <dbReference type="ARBA" id="ARBA00022679"/>
    </source>
</evidence>
<reference evidence="8 9" key="1">
    <citation type="submission" date="2018-08" db="EMBL/GenBank/DDBJ databases">
        <title>A genome reference for cultivated species of the human gut microbiota.</title>
        <authorList>
            <person name="Zou Y."/>
            <person name="Xue W."/>
            <person name="Luo G."/>
        </authorList>
    </citation>
    <scope>NUCLEOTIDE SEQUENCE [LARGE SCALE GENOMIC DNA]</scope>
    <source>
        <strain evidence="8 9">TF10-3AC</strain>
    </source>
</reference>
<evidence type="ECO:0000256" key="3">
    <source>
        <dbReference type="ARBA" id="ARBA00022553"/>
    </source>
</evidence>
<evidence type="ECO:0000313" key="8">
    <source>
        <dbReference type="EMBL" id="RGK58567.1"/>
    </source>
</evidence>
<keyword evidence="6" id="KW-1133">Transmembrane helix</keyword>
<keyword evidence="6" id="KW-0472">Membrane</keyword>
<dbReference type="RefSeq" id="WP_117670164.1">
    <property type="nucleotide sequence ID" value="NZ_CABOGR010000001.1"/>
</dbReference>
<keyword evidence="5 8" id="KW-0418">Kinase</keyword>
<keyword evidence="6" id="KW-0812">Transmembrane</keyword>
<dbReference type="FunFam" id="3.30.565.10:FF:000006">
    <property type="entry name" value="Sensor histidine kinase WalK"/>
    <property type="match status" value="1"/>
</dbReference>
<organism evidence="8 9">
    <name type="scientific">Phocaeicola plebeius</name>
    <dbReference type="NCBI Taxonomy" id="310297"/>
    <lineage>
        <taxon>Bacteria</taxon>
        <taxon>Pseudomonadati</taxon>
        <taxon>Bacteroidota</taxon>
        <taxon>Bacteroidia</taxon>
        <taxon>Bacteroidales</taxon>
        <taxon>Bacteroidaceae</taxon>
        <taxon>Phocaeicola</taxon>
    </lineage>
</organism>
<evidence type="ECO:0000256" key="1">
    <source>
        <dbReference type="ARBA" id="ARBA00000085"/>
    </source>
</evidence>
<keyword evidence="9" id="KW-1185">Reference proteome</keyword>
<gene>
    <name evidence="8" type="ORF">DXD04_01340</name>
</gene>
<dbReference type="SMART" id="SM00387">
    <property type="entry name" value="HATPase_c"/>
    <property type="match status" value="1"/>
</dbReference>
<sequence length="475" mass="54244">MGKQIKLVWVLTIVTALLVIGGQVYWLHHQYTYTALAYMARLNDTLLVLQDKNFTSTLDANHTIKMMDTNRTKKDSDLVKLGYSLKMNFEEGKAESYVRFSKLYDADSLGNLHLVDSFNVTGLSLDQVVNASLHYTKYAGRSFDLHALDSLFTSHHIHAMDLQQVKLDSFLWQGTYVVEKSCMRYRMKFIYPYNPFVRDAVTGYIDLPTNPLLKEMGWQLVGSLILILLLIFCLIYQVRTILKQYKLDELRKGFVNTMIHELKRPVQTLKMCVAFLNNKRMRKDEQMMDEVVKDSMFELDNLSAYLVKVREMTRADDEQTPLSVRLFNLSETLEKLLRLTVIPVDKHVRFETQLTPEQLWVAADSVHLTNSISNLVENAIKYSGNEVCIRISASLTEGKLVIQVADNGFGISPQDQLHIFDKFYRSEQVIDRSLPGIGLGLSYVKLMVEAHGGTVGVESILGKGSVFTLEIPQSK</sequence>
<dbReference type="Gene3D" id="3.30.565.10">
    <property type="entry name" value="Histidine kinase-like ATPase, C-terminal domain"/>
    <property type="match status" value="1"/>
</dbReference>
<dbReference type="Pfam" id="PF02518">
    <property type="entry name" value="HATPase_c"/>
    <property type="match status" value="1"/>
</dbReference>
<feature type="transmembrane region" description="Helical" evidence="6">
    <location>
        <begin position="7"/>
        <end position="26"/>
    </location>
</feature>
<evidence type="ECO:0000313" key="9">
    <source>
        <dbReference type="Proteomes" id="UP000260862"/>
    </source>
</evidence>
<dbReference type="PANTHER" id="PTHR43547">
    <property type="entry name" value="TWO-COMPONENT HISTIDINE KINASE"/>
    <property type="match status" value="1"/>
</dbReference>
<dbReference type="PANTHER" id="PTHR43547:SF2">
    <property type="entry name" value="HYBRID SIGNAL TRANSDUCTION HISTIDINE KINASE C"/>
    <property type="match status" value="1"/>
</dbReference>
<dbReference type="EMBL" id="QSQT01000001">
    <property type="protein sequence ID" value="RGK58567.1"/>
    <property type="molecule type" value="Genomic_DNA"/>
</dbReference>
<comment type="caution">
    <text evidence="8">The sequence shown here is derived from an EMBL/GenBank/DDBJ whole genome shotgun (WGS) entry which is preliminary data.</text>
</comment>
<dbReference type="EC" id="2.7.13.3" evidence="2"/>
<dbReference type="CDD" id="cd00075">
    <property type="entry name" value="HATPase"/>
    <property type="match status" value="1"/>
</dbReference>
<evidence type="ECO:0000256" key="6">
    <source>
        <dbReference type="SAM" id="Phobius"/>
    </source>
</evidence>
<keyword evidence="4" id="KW-0808">Transferase</keyword>
<dbReference type="InterPro" id="IPR004358">
    <property type="entry name" value="Sig_transdc_His_kin-like_C"/>
</dbReference>
<dbReference type="Proteomes" id="UP000260862">
    <property type="component" value="Unassembled WGS sequence"/>
</dbReference>
<dbReference type="AlphaFoldDB" id="A0A3E4N842"/>
<evidence type="ECO:0000259" key="7">
    <source>
        <dbReference type="PROSITE" id="PS50109"/>
    </source>
</evidence>
<name>A0A3E4N842_9BACT</name>
<dbReference type="PROSITE" id="PS50109">
    <property type="entry name" value="HIS_KIN"/>
    <property type="match status" value="1"/>
</dbReference>
<proteinExistence type="predicted"/>
<dbReference type="PRINTS" id="PR00344">
    <property type="entry name" value="BCTRLSENSOR"/>
</dbReference>
<dbReference type="SUPFAM" id="SSF55874">
    <property type="entry name" value="ATPase domain of HSP90 chaperone/DNA topoisomerase II/histidine kinase"/>
    <property type="match status" value="1"/>
</dbReference>
<feature type="transmembrane region" description="Helical" evidence="6">
    <location>
        <begin position="216"/>
        <end position="236"/>
    </location>
</feature>
<protein>
    <recommendedName>
        <fullName evidence="2">histidine kinase</fullName>
        <ecNumber evidence="2">2.7.13.3</ecNumber>
    </recommendedName>
</protein>
<dbReference type="InterPro" id="IPR005467">
    <property type="entry name" value="His_kinase_dom"/>
</dbReference>
<dbReference type="GO" id="GO:0000155">
    <property type="term" value="F:phosphorelay sensor kinase activity"/>
    <property type="evidence" value="ECO:0007669"/>
    <property type="project" value="TreeGrafter"/>
</dbReference>